<name>A0A8T3BFD1_DENNO</name>
<keyword evidence="2" id="KW-1185">Reference proteome</keyword>
<evidence type="ECO:0000313" key="1">
    <source>
        <dbReference type="EMBL" id="KAI0511829.1"/>
    </source>
</evidence>
<accession>A0A8T3BFD1</accession>
<comment type="caution">
    <text evidence="1">The sequence shown here is derived from an EMBL/GenBank/DDBJ whole genome shotgun (WGS) entry which is preliminary data.</text>
</comment>
<evidence type="ECO:0000313" key="2">
    <source>
        <dbReference type="Proteomes" id="UP000829196"/>
    </source>
</evidence>
<dbReference type="Proteomes" id="UP000829196">
    <property type="component" value="Unassembled WGS sequence"/>
</dbReference>
<dbReference type="EMBL" id="JAGYWB010000009">
    <property type="protein sequence ID" value="KAI0511829.1"/>
    <property type="molecule type" value="Genomic_DNA"/>
</dbReference>
<sequence>MSRVQGSNTPDGVRPCRSFQPLLKEVLPLFKKNSKKVVPNEAFTSLQPFAYNTIKGGIGIEFFPRWRTISLHLVVL</sequence>
<protein>
    <submittedName>
        <fullName evidence="1">Uncharacterized protein</fullName>
    </submittedName>
</protein>
<reference evidence="1" key="1">
    <citation type="journal article" date="2022" name="Front. Genet.">
        <title>Chromosome-Scale Assembly of the Dendrobium nobile Genome Provides Insights Into the Molecular Mechanism of the Biosynthesis of the Medicinal Active Ingredient of Dendrobium.</title>
        <authorList>
            <person name="Xu Q."/>
            <person name="Niu S.-C."/>
            <person name="Li K.-L."/>
            <person name="Zheng P.-J."/>
            <person name="Zhang X.-J."/>
            <person name="Jia Y."/>
            <person name="Liu Y."/>
            <person name="Niu Y.-X."/>
            <person name="Yu L.-H."/>
            <person name="Chen D.-F."/>
            <person name="Zhang G.-Q."/>
        </authorList>
    </citation>
    <scope>NUCLEOTIDE SEQUENCE</scope>
    <source>
        <tissue evidence="1">Leaf</tissue>
    </source>
</reference>
<dbReference type="AlphaFoldDB" id="A0A8T3BFD1"/>
<proteinExistence type="predicted"/>
<organism evidence="1 2">
    <name type="scientific">Dendrobium nobile</name>
    <name type="common">Orchid</name>
    <dbReference type="NCBI Taxonomy" id="94219"/>
    <lineage>
        <taxon>Eukaryota</taxon>
        <taxon>Viridiplantae</taxon>
        <taxon>Streptophyta</taxon>
        <taxon>Embryophyta</taxon>
        <taxon>Tracheophyta</taxon>
        <taxon>Spermatophyta</taxon>
        <taxon>Magnoliopsida</taxon>
        <taxon>Liliopsida</taxon>
        <taxon>Asparagales</taxon>
        <taxon>Orchidaceae</taxon>
        <taxon>Epidendroideae</taxon>
        <taxon>Malaxideae</taxon>
        <taxon>Dendrobiinae</taxon>
        <taxon>Dendrobium</taxon>
    </lineage>
</organism>
<gene>
    <name evidence="1" type="ORF">KFK09_012461</name>
</gene>